<sequence length="42" mass="4749">MEVTQPTLLCLVIPTLFEQQAFYFVVLQVQSSGLEDTEPNGY</sequence>
<comment type="caution">
    <text evidence="1">The sequence shown here is derived from an EMBL/GenBank/DDBJ whole genome shotgun (WGS) entry which is preliminary data.</text>
</comment>
<name>A0A9N9HFT4_9GLOM</name>
<keyword evidence="2" id="KW-1185">Reference proteome</keyword>
<protein>
    <submittedName>
        <fullName evidence="1">12878_t:CDS:1</fullName>
    </submittedName>
</protein>
<dbReference type="EMBL" id="CAJVQA010009205">
    <property type="protein sequence ID" value="CAG8682252.1"/>
    <property type="molecule type" value="Genomic_DNA"/>
</dbReference>
<dbReference type="Proteomes" id="UP000789759">
    <property type="component" value="Unassembled WGS sequence"/>
</dbReference>
<evidence type="ECO:0000313" key="1">
    <source>
        <dbReference type="EMBL" id="CAG8682252.1"/>
    </source>
</evidence>
<reference evidence="1" key="1">
    <citation type="submission" date="2021-06" db="EMBL/GenBank/DDBJ databases">
        <authorList>
            <person name="Kallberg Y."/>
            <person name="Tangrot J."/>
            <person name="Rosling A."/>
        </authorList>
    </citation>
    <scope>NUCLEOTIDE SEQUENCE</scope>
    <source>
        <strain evidence="1">FL966</strain>
    </source>
</reference>
<accession>A0A9N9HFT4</accession>
<proteinExistence type="predicted"/>
<gene>
    <name evidence="1" type="ORF">CPELLU_LOCUS10859</name>
</gene>
<dbReference type="AlphaFoldDB" id="A0A9N9HFT4"/>
<evidence type="ECO:0000313" key="2">
    <source>
        <dbReference type="Proteomes" id="UP000789759"/>
    </source>
</evidence>
<organism evidence="1 2">
    <name type="scientific">Cetraspora pellucida</name>
    <dbReference type="NCBI Taxonomy" id="1433469"/>
    <lineage>
        <taxon>Eukaryota</taxon>
        <taxon>Fungi</taxon>
        <taxon>Fungi incertae sedis</taxon>
        <taxon>Mucoromycota</taxon>
        <taxon>Glomeromycotina</taxon>
        <taxon>Glomeromycetes</taxon>
        <taxon>Diversisporales</taxon>
        <taxon>Gigasporaceae</taxon>
        <taxon>Cetraspora</taxon>
    </lineage>
</organism>